<feature type="active site" description="Proton acceptor" evidence="8">
    <location>
        <position position="62"/>
    </location>
</feature>
<gene>
    <name evidence="10" type="ORF">FS320_34520</name>
</gene>
<dbReference type="CDD" id="cd00438">
    <property type="entry name" value="cupin_RmlC"/>
    <property type="match status" value="1"/>
</dbReference>
<dbReference type="OrthoDB" id="9800680at2"/>
<evidence type="ECO:0000313" key="11">
    <source>
        <dbReference type="Proteomes" id="UP000403266"/>
    </source>
</evidence>
<dbReference type="PANTHER" id="PTHR21047:SF2">
    <property type="entry name" value="THYMIDINE DIPHOSPHO-4-KETO-RHAMNOSE 3,5-EPIMERASE"/>
    <property type="match status" value="1"/>
</dbReference>
<evidence type="ECO:0000256" key="9">
    <source>
        <dbReference type="PIRSR" id="PIRSR600888-3"/>
    </source>
</evidence>
<dbReference type="InterPro" id="IPR011051">
    <property type="entry name" value="RmlC_Cupin_sf"/>
</dbReference>
<sequence>MRFDPIGDCGAYRVYPPVRRDDRGSFQRTWCAVAFEEFGITFKAVQGNSSLTKFRGIVRGMHFQRAPREDAKVIRCSRGRIHDVIVDLRADSGTRGHVYVNELDGDEGTMLFVPAGFAHGFQTLSDNTVVEYLMGESYVPELYDGFRYDDEAVGISWPEPVRGISENDLRWSSLAERFPWFRAEGA</sequence>
<evidence type="ECO:0000256" key="5">
    <source>
        <dbReference type="ARBA" id="ARBA00029758"/>
    </source>
</evidence>
<proteinExistence type="predicted"/>
<evidence type="ECO:0000256" key="7">
    <source>
        <dbReference type="ARBA" id="ARBA00033311"/>
    </source>
</evidence>
<comment type="function">
    <text evidence="2">Catalyzes the epimerization of the C3' and C5'positions of dTDP-6-deoxy-D-xylo-4-hexulose, forming dTDP-6-deoxy-L-lyxo-4-hexulose.</text>
</comment>
<protein>
    <recommendedName>
        <fullName evidence="4">dTDP-4-dehydrorhamnose 3,5-epimerase</fullName>
        <ecNumber evidence="3">5.1.3.13</ecNumber>
    </recommendedName>
    <alternativeName>
        <fullName evidence="6">Thymidine diphospho-4-keto-rhamnose 3,5-epimerase</fullName>
    </alternativeName>
    <alternativeName>
        <fullName evidence="5">dTDP-4-keto-6-deoxyglucose 3,5-epimerase</fullName>
    </alternativeName>
    <alternativeName>
        <fullName evidence="7">dTDP-6-deoxy-D-xylo-4-hexulose 3,5-epimerase</fullName>
    </alternativeName>
</protein>
<accession>A0A5N7N2S0</accession>
<dbReference type="SUPFAM" id="SSF51182">
    <property type="entry name" value="RmlC-like cupins"/>
    <property type="match status" value="1"/>
</dbReference>
<dbReference type="Gene3D" id="2.60.120.10">
    <property type="entry name" value="Jelly Rolls"/>
    <property type="match status" value="1"/>
</dbReference>
<dbReference type="Pfam" id="PF00908">
    <property type="entry name" value="dTDP_sugar_isom"/>
    <property type="match status" value="1"/>
</dbReference>
<reference evidence="10 11" key="1">
    <citation type="journal article" date="2019" name="Syst. Appl. Microbiol.">
        <title>Microvirga tunisiensis sp. nov., a root nodule symbiotic bacterium isolated from Lupinus micranthus and L. luteus grown in Northern Tunisia.</title>
        <authorList>
            <person name="Msaddak A."/>
            <person name="Rejili M."/>
            <person name="Duran D."/>
            <person name="Mars M."/>
            <person name="Palacios J.M."/>
            <person name="Ruiz-Argueso T."/>
            <person name="Rey L."/>
            <person name="Imperial J."/>
        </authorList>
    </citation>
    <scope>NUCLEOTIDE SEQUENCE [LARGE SCALE GENOMIC DNA]</scope>
    <source>
        <strain evidence="10 11">Lmie10</strain>
    </source>
</reference>
<evidence type="ECO:0000256" key="4">
    <source>
        <dbReference type="ARBA" id="ARBA00019595"/>
    </source>
</evidence>
<comment type="catalytic activity">
    <reaction evidence="1">
        <text>dTDP-4-dehydro-6-deoxy-alpha-D-glucose = dTDP-4-dehydro-beta-L-rhamnose</text>
        <dbReference type="Rhea" id="RHEA:16969"/>
        <dbReference type="ChEBI" id="CHEBI:57649"/>
        <dbReference type="ChEBI" id="CHEBI:62830"/>
        <dbReference type="EC" id="5.1.3.13"/>
    </reaction>
</comment>
<dbReference type="GO" id="GO:0000271">
    <property type="term" value="P:polysaccharide biosynthetic process"/>
    <property type="evidence" value="ECO:0007669"/>
    <property type="project" value="TreeGrafter"/>
</dbReference>
<evidence type="ECO:0000256" key="6">
    <source>
        <dbReference type="ARBA" id="ARBA00031424"/>
    </source>
</evidence>
<dbReference type="InterPro" id="IPR000888">
    <property type="entry name" value="RmlC-like"/>
</dbReference>
<evidence type="ECO:0000256" key="8">
    <source>
        <dbReference type="PIRSR" id="PIRSR600888-1"/>
    </source>
</evidence>
<feature type="site" description="Participates in a stacking interaction with the thymidine ring of dTDP-4-oxo-6-deoxyglucose" evidence="9">
    <location>
        <position position="138"/>
    </location>
</feature>
<name>A0A5N7N2S0_9HYPH</name>
<dbReference type="InterPro" id="IPR014710">
    <property type="entry name" value="RmlC-like_jellyroll"/>
</dbReference>
<dbReference type="AlphaFoldDB" id="A0A5N7N2S0"/>
<feature type="active site" description="Proton donor" evidence="8">
    <location>
        <position position="132"/>
    </location>
</feature>
<evidence type="ECO:0000313" key="10">
    <source>
        <dbReference type="EMBL" id="MPR30036.1"/>
    </source>
</evidence>
<keyword evidence="11" id="KW-1185">Reference proteome</keyword>
<evidence type="ECO:0000256" key="3">
    <source>
        <dbReference type="ARBA" id="ARBA00012098"/>
    </source>
</evidence>
<dbReference type="Proteomes" id="UP000403266">
    <property type="component" value="Unassembled WGS sequence"/>
</dbReference>
<dbReference type="GO" id="GO:0008830">
    <property type="term" value="F:dTDP-4-dehydrorhamnose 3,5-epimerase activity"/>
    <property type="evidence" value="ECO:0007669"/>
    <property type="project" value="UniProtKB-EC"/>
</dbReference>
<organism evidence="10 11">
    <name type="scientific">Microvirga tunisiensis</name>
    <dbReference type="NCBI Taxonomy" id="2108360"/>
    <lineage>
        <taxon>Bacteria</taxon>
        <taxon>Pseudomonadati</taxon>
        <taxon>Pseudomonadota</taxon>
        <taxon>Alphaproteobacteria</taxon>
        <taxon>Hyphomicrobiales</taxon>
        <taxon>Methylobacteriaceae</taxon>
        <taxon>Microvirga</taxon>
    </lineage>
</organism>
<evidence type="ECO:0000256" key="2">
    <source>
        <dbReference type="ARBA" id="ARBA00001997"/>
    </source>
</evidence>
<dbReference type="GO" id="GO:0019305">
    <property type="term" value="P:dTDP-rhamnose biosynthetic process"/>
    <property type="evidence" value="ECO:0007669"/>
    <property type="project" value="TreeGrafter"/>
</dbReference>
<dbReference type="GO" id="GO:0005829">
    <property type="term" value="C:cytosol"/>
    <property type="evidence" value="ECO:0007669"/>
    <property type="project" value="TreeGrafter"/>
</dbReference>
<evidence type="ECO:0000256" key="1">
    <source>
        <dbReference type="ARBA" id="ARBA00001298"/>
    </source>
</evidence>
<dbReference type="EC" id="5.1.3.13" evidence="3"/>
<dbReference type="EMBL" id="VOSK01000300">
    <property type="protein sequence ID" value="MPR30036.1"/>
    <property type="molecule type" value="Genomic_DNA"/>
</dbReference>
<dbReference type="PANTHER" id="PTHR21047">
    <property type="entry name" value="DTDP-6-DEOXY-D-GLUCOSE-3,5 EPIMERASE"/>
    <property type="match status" value="1"/>
</dbReference>
<comment type="caution">
    <text evidence="10">The sequence shown here is derived from an EMBL/GenBank/DDBJ whole genome shotgun (WGS) entry which is preliminary data.</text>
</comment>